<gene>
    <name evidence="1" type="ORF">DBV05_g8384</name>
</gene>
<dbReference type="Gene3D" id="3.80.10.10">
    <property type="entry name" value="Ribonuclease Inhibitor"/>
    <property type="match status" value="1"/>
</dbReference>
<evidence type="ECO:0008006" key="3">
    <source>
        <dbReference type="Google" id="ProtNLM"/>
    </source>
</evidence>
<comment type="caution">
    <text evidence="1">The sequence shown here is derived from an EMBL/GenBank/DDBJ whole genome shotgun (WGS) entry which is preliminary data.</text>
</comment>
<dbReference type="SUPFAM" id="SSF52047">
    <property type="entry name" value="RNI-like"/>
    <property type="match status" value="1"/>
</dbReference>
<dbReference type="AlphaFoldDB" id="A0A5N5D6G6"/>
<dbReference type="Proteomes" id="UP000325902">
    <property type="component" value="Unassembled WGS sequence"/>
</dbReference>
<evidence type="ECO:0000313" key="2">
    <source>
        <dbReference type="Proteomes" id="UP000325902"/>
    </source>
</evidence>
<accession>A0A5N5D6G6</accession>
<proteinExistence type="predicted"/>
<reference evidence="1 2" key="1">
    <citation type="journal article" date="2019" name="Sci. Rep.">
        <title>A multi-omics analysis of the grapevine pathogen Lasiodiplodia theobromae reveals that temperature affects the expression of virulence- and pathogenicity-related genes.</title>
        <authorList>
            <person name="Felix C."/>
            <person name="Meneses R."/>
            <person name="Goncalves M.F.M."/>
            <person name="Tilleman L."/>
            <person name="Duarte A.S."/>
            <person name="Jorrin-Novo J.V."/>
            <person name="Van de Peer Y."/>
            <person name="Deforce D."/>
            <person name="Van Nieuwerburgh F."/>
            <person name="Esteves A.C."/>
            <person name="Alves A."/>
        </authorList>
    </citation>
    <scope>NUCLEOTIDE SEQUENCE [LARGE SCALE GENOMIC DNA]</scope>
    <source>
        <strain evidence="1 2">LA-SOL3</strain>
    </source>
</reference>
<keyword evidence="2" id="KW-1185">Reference proteome</keyword>
<dbReference type="InterPro" id="IPR032675">
    <property type="entry name" value="LRR_dom_sf"/>
</dbReference>
<protein>
    <recommendedName>
        <fullName evidence="3">F-box domain-containing protein</fullName>
    </recommendedName>
</protein>
<sequence length="413" mass="46410">MKPKKSSLEGAPPEIVTEIAAFLEQSEVGELRTLSREMNSKVAFAWASYLRRTTVTFNAGEFYHLANLLESETNAKAVRALIIRRAAPPELEHVDTQQWCCGAGQAQYYLTLAFQKMKNLEQLVIEGYSFDMDHISCDPASCDFISAVHRSLPAIFEAVKHSGISVPHLTFAQRKMNAYARRRPRLRAEQGLGPCQSMIAPLATEVLANTKVLVINVTWTDLNRLHDLHPSPVLEMVRAAPMLECLDISNATPSVSGLGNLLDLMPTTGYPSLRKLSLCREGISMQNLKGFLENNKQIKKLFITKVHLDGGNWLPILKLLRDKFSLSYIVFYANSCQDGWVFSKWNGKFGWLVATEMPFDGPGSEEWVFIDRRDDGGESFSSAVKMHGMKEALSIFIEGYYTAERRLGNMPYF</sequence>
<organism evidence="1 2">
    <name type="scientific">Lasiodiplodia theobromae</name>
    <dbReference type="NCBI Taxonomy" id="45133"/>
    <lineage>
        <taxon>Eukaryota</taxon>
        <taxon>Fungi</taxon>
        <taxon>Dikarya</taxon>
        <taxon>Ascomycota</taxon>
        <taxon>Pezizomycotina</taxon>
        <taxon>Dothideomycetes</taxon>
        <taxon>Dothideomycetes incertae sedis</taxon>
        <taxon>Botryosphaeriales</taxon>
        <taxon>Botryosphaeriaceae</taxon>
        <taxon>Lasiodiplodia</taxon>
    </lineage>
</organism>
<evidence type="ECO:0000313" key="1">
    <source>
        <dbReference type="EMBL" id="KAB2572930.1"/>
    </source>
</evidence>
<dbReference type="EMBL" id="VCHE01000068">
    <property type="protein sequence ID" value="KAB2572930.1"/>
    <property type="molecule type" value="Genomic_DNA"/>
</dbReference>
<dbReference type="OrthoDB" id="10485921at2759"/>
<name>A0A5N5D6G6_9PEZI</name>